<organism evidence="1 2">
    <name type="scientific">Robertmurraya mangrovi</name>
    <dbReference type="NCBI Taxonomy" id="3098077"/>
    <lineage>
        <taxon>Bacteria</taxon>
        <taxon>Bacillati</taxon>
        <taxon>Bacillota</taxon>
        <taxon>Bacilli</taxon>
        <taxon>Bacillales</taxon>
        <taxon>Bacillaceae</taxon>
        <taxon>Robertmurraya</taxon>
    </lineage>
</organism>
<protein>
    <submittedName>
        <fullName evidence="1">Uncharacterized protein</fullName>
    </submittedName>
</protein>
<sequence>MNYLGTYPLPDTLKKLFYLEEELQQEGFSLDSELSLILMEEYEAYNVTPYDVIPFARTGVDGIHFGFLTDFGRVKDLEEANIVCVSPMNFGNFVKIVARNLKEFIDVVFTLKGAIAIENFLSFSTKDEYESLVEQIKQELSENEDFNKRNTYVLEHIKVMYECKKIDDLYLYQKELEYERLSKILIPTKDQLGIIYENSSKNYRNMDLNENMNIELDEVGAFFKEAPVEAKLALIRDIQFLYLIQDQYELANLIKEELLKLGFTDEANRLDWQELY</sequence>
<reference evidence="1 2" key="1">
    <citation type="submission" date="2023-11" db="EMBL/GenBank/DDBJ databases">
        <title>Bacillus jintuensis, isolated from a mudflat on the Beibu Gulf coast.</title>
        <authorList>
            <person name="Li M."/>
        </authorList>
    </citation>
    <scope>NUCLEOTIDE SEQUENCE [LARGE SCALE GENOMIC DNA]</scope>
    <source>
        <strain evidence="1 2">31A1R</strain>
    </source>
</reference>
<dbReference type="Proteomes" id="UP001290455">
    <property type="component" value="Unassembled WGS sequence"/>
</dbReference>
<comment type="caution">
    <text evidence="1">The sequence shown here is derived from an EMBL/GenBank/DDBJ whole genome shotgun (WGS) entry which is preliminary data.</text>
</comment>
<name>A0ABU5IWR6_9BACI</name>
<accession>A0ABU5IWR6</accession>
<dbReference type="RefSeq" id="WP_322445846.1">
    <property type="nucleotide sequence ID" value="NZ_JAXOFX010000003.1"/>
</dbReference>
<evidence type="ECO:0000313" key="2">
    <source>
        <dbReference type="Proteomes" id="UP001290455"/>
    </source>
</evidence>
<proteinExistence type="predicted"/>
<evidence type="ECO:0000313" key="1">
    <source>
        <dbReference type="EMBL" id="MDZ5471556.1"/>
    </source>
</evidence>
<gene>
    <name evidence="1" type="ORF">SM124_07325</name>
</gene>
<keyword evidence="2" id="KW-1185">Reference proteome</keyword>
<dbReference type="EMBL" id="JAXOFX010000003">
    <property type="protein sequence ID" value="MDZ5471556.1"/>
    <property type="molecule type" value="Genomic_DNA"/>
</dbReference>